<feature type="domain" description="Peptidase C39" evidence="1">
    <location>
        <begin position="6"/>
        <end position="43"/>
    </location>
</feature>
<dbReference type="RefSeq" id="WP_080714348.1">
    <property type="nucleotide sequence ID" value="NZ_CP036553.1"/>
</dbReference>
<reference evidence="3 5" key="2">
    <citation type="submission" date="2019-03" db="EMBL/GenBank/DDBJ databases">
        <title>Complete genome assembly of MDR B. fragilis.</title>
        <authorList>
            <person name="Sydenham T.V."/>
            <person name="Hasman H."/>
            <person name="Justesen U.S."/>
        </authorList>
    </citation>
    <scope>NUCLEOTIDE SEQUENCE [LARGE SCALE GENOMIC DNA]</scope>
    <source>
        <strain evidence="3 5">DCMOUH0067B</strain>
    </source>
</reference>
<accession>A0A412YCJ3</accession>
<evidence type="ECO:0000313" key="5">
    <source>
        <dbReference type="Proteomes" id="UP000028294"/>
    </source>
</evidence>
<dbReference type="Proteomes" id="UP001079672">
    <property type="component" value="Unassembled WGS sequence"/>
</dbReference>
<dbReference type="InterPro" id="IPR005074">
    <property type="entry name" value="Peptidase_C39"/>
</dbReference>
<dbReference type="Proteomes" id="UP000028294">
    <property type="component" value="Chromosome"/>
</dbReference>
<evidence type="ECO:0000313" key="3">
    <source>
        <dbReference type="EMBL" id="QCQ36613.1"/>
    </source>
</evidence>
<dbReference type="EMBL" id="QRZH01000006">
    <property type="protein sequence ID" value="RGV55048.1"/>
    <property type="molecule type" value="Genomic_DNA"/>
</dbReference>
<protein>
    <submittedName>
        <fullName evidence="2">Cysteine peptidase family C39 domain-containing protein</fullName>
    </submittedName>
</protein>
<dbReference type="EMBL" id="CP036553">
    <property type="protein sequence ID" value="QCQ36613.1"/>
    <property type="molecule type" value="Genomic_DNA"/>
</dbReference>
<dbReference type="Proteomes" id="UP000286270">
    <property type="component" value="Unassembled WGS sequence"/>
</dbReference>
<dbReference type="GO" id="GO:0008233">
    <property type="term" value="F:peptidase activity"/>
    <property type="evidence" value="ECO:0007669"/>
    <property type="project" value="InterPro"/>
</dbReference>
<dbReference type="GO" id="GO:0016020">
    <property type="term" value="C:membrane"/>
    <property type="evidence" value="ECO:0007669"/>
    <property type="project" value="InterPro"/>
</dbReference>
<dbReference type="Pfam" id="PF03412">
    <property type="entry name" value="Peptidase_C39"/>
    <property type="match status" value="1"/>
</dbReference>
<gene>
    <name evidence="4" type="ORF">DWW08_09240</name>
    <name evidence="3" type="ORF">IA74_011080</name>
    <name evidence="2" type="ORF">O1433_15735</name>
</gene>
<reference evidence="4 6" key="1">
    <citation type="submission" date="2018-08" db="EMBL/GenBank/DDBJ databases">
        <title>A genome reference for cultivated species of the human gut microbiota.</title>
        <authorList>
            <person name="Zou Y."/>
            <person name="Xue W."/>
            <person name="Luo G."/>
        </authorList>
    </citation>
    <scope>NUCLEOTIDE SEQUENCE [LARGE SCALE GENOMIC DNA]</scope>
    <source>
        <strain evidence="4 6">AF14-26</strain>
    </source>
</reference>
<dbReference type="Gene3D" id="3.90.70.10">
    <property type="entry name" value="Cysteine proteinases"/>
    <property type="match status" value="1"/>
</dbReference>
<evidence type="ECO:0000313" key="6">
    <source>
        <dbReference type="Proteomes" id="UP000286270"/>
    </source>
</evidence>
<sequence length="53" mass="6167">MSKCKKFKFYSQYNAMDCGTACLAMISYYYGHNLTRDKIAELWNGVSMLSRNL</sequence>
<proteinExistence type="predicted"/>
<reference evidence="2" key="3">
    <citation type="submission" date="2022-12" db="EMBL/GenBank/DDBJ databases">
        <title>Development of a Multilocus Sequence Typing Scheme for Bacteroides fragilis Based on Whole Genome Sequencing Data and Clinical Application.</title>
        <authorList>
            <person name="Nielsen F.D."/>
            <person name="Justesen U.S."/>
        </authorList>
    </citation>
    <scope>NUCLEOTIDE SEQUENCE</scope>
    <source>
        <strain evidence="2">BF_AM_ODE_DK_2015_4</strain>
    </source>
</reference>
<evidence type="ECO:0000313" key="4">
    <source>
        <dbReference type="EMBL" id="RGV55048.1"/>
    </source>
</evidence>
<dbReference type="GO" id="GO:0006508">
    <property type="term" value="P:proteolysis"/>
    <property type="evidence" value="ECO:0007669"/>
    <property type="project" value="InterPro"/>
</dbReference>
<dbReference type="EMBL" id="JAPTZU010000010">
    <property type="protein sequence ID" value="MCZ2688949.1"/>
    <property type="molecule type" value="Genomic_DNA"/>
</dbReference>
<organism evidence="4 6">
    <name type="scientific">Bacteroides fragilis</name>
    <dbReference type="NCBI Taxonomy" id="817"/>
    <lineage>
        <taxon>Bacteria</taxon>
        <taxon>Pseudomonadati</taxon>
        <taxon>Bacteroidota</taxon>
        <taxon>Bacteroidia</taxon>
        <taxon>Bacteroidales</taxon>
        <taxon>Bacteroidaceae</taxon>
        <taxon>Bacteroides</taxon>
    </lineage>
</organism>
<evidence type="ECO:0000313" key="2">
    <source>
        <dbReference type="EMBL" id="MCZ2688949.1"/>
    </source>
</evidence>
<name>A0A412YCJ3_BACFG</name>
<dbReference type="AlphaFoldDB" id="A0A412YCJ3"/>
<dbReference type="GO" id="GO:0005524">
    <property type="term" value="F:ATP binding"/>
    <property type="evidence" value="ECO:0007669"/>
    <property type="project" value="InterPro"/>
</dbReference>
<evidence type="ECO:0000259" key="1">
    <source>
        <dbReference type="Pfam" id="PF03412"/>
    </source>
</evidence>